<reference evidence="1 2" key="1">
    <citation type="submission" date="2017-12" db="EMBL/GenBank/DDBJ databases">
        <authorList>
            <person name="Paulsen S."/>
            <person name="Gram L.K."/>
        </authorList>
    </citation>
    <scope>NUCLEOTIDE SEQUENCE [LARGE SCALE GENOMIC DNA]</scope>
    <source>
        <strain evidence="1 2">S1189</strain>
    </source>
</reference>
<evidence type="ECO:0000313" key="2">
    <source>
        <dbReference type="Proteomes" id="UP000307362"/>
    </source>
</evidence>
<gene>
    <name evidence="1" type="ORF">CWB73_02470</name>
</gene>
<accession>A0A5S3YZD2</accession>
<dbReference type="OrthoDB" id="6321659at2"/>
<dbReference type="AlphaFoldDB" id="A0A5S3YZD2"/>
<organism evidence="1 2">
    <name type="scientific">Pseudoalteromonas phenolica</name>
    <dbReference type="NCBI Taxonomy" id="161398"/>
    <lineage>
        <taxon>Bacteria</taxon>
        <taxon>Pseudomonadati</taxon>
        <taxon>Pseudomonadota</taxon>
        <taxon>Gammaproteobacteria</taxon>
        <taxon>Alteromonadales</taxon>
        <taxon>Pseudoalteromonadaceae</taxon>
        <taxon>Pseudoalteromonas</taxon>
    </lineage>
</organism>
<dbReference type="RefSeq" id="WP_138566287.1">
    <property type="nucleotide sequence ID" value="NZ_PNCM01000007.1"/>
</dbReference>
<evidence type="ECO:0000313" key="1">
    <source>
        <dbReference type="EMBL" id="TMP83356.1"/>
    </source>
</evidence>
<comment type="caution">
    <text evidence="1">The sequence shown here is derived from an EMBL/GenBank/DDBJ whole genome shotgun (WGS) entry which is preliminary data.</text>
</comment>
<dbReference type="EMBL" id="PNCM01000007">
    <property type="protein sequence ID" value="TMP83356.1"/>
    <property type="molecule type" value="Genomic_DNA"/>
</dbReference>
<protein>
    <submittedName>
        <fullName evidence="1">Uncharacterized protein</fullName>
    </submittedName>
</protein>
<sequence>MLLRHLVGEGSPLYFYLDGDSMLSNGITSTFKNSILAGTTHALTCGFAKGMVHDAKKSLRAESISMLRKFATQFGLKYKDNPKLIEFLFTKSLLEEHFASFGKLFKTTFKNKIHKINELYRNAKALTRVDHYLNIKELANLYNEASVERLDSYFQSIRRNLPLLGWPFATQSNEGRLWHGMAPYNPKIIQKVLDIYLVYNNYVKLTRNRKGGFNNDTPAMRLGLARGLVKMVDILYQS</sequence>
<name>A0A5S3YZD2_9GAMM</name>
<proteinExistence type="predicted"/>
<reference evidence="2" key="2">
    <citation type="submission" date="2019-06" db="EMBL/GenBank/DDBJ databases">
        <title>Co-occurence of chitin degradation, pigmentation and bioactivity in marine Pseudoalteromonas.</title>
        <authorList>
            <person name="Sonnenschein E.C."/>
            <person name="Bech P.K."/>
        </authorList>
    </citation>
    <scope>NUCLEOTIDE SEQUENCE [LARGE SCALE GENOMIC DNA]</scope>
    <source>
        <strain evidence="2">S1189</strain>
    </source>
</reference>
<dbReference type="Proteomes" id="UP000307362">
    <property type="component" value="Unassembled WGS sequence"/>
</dbReference>